<proteinExistence type="predicted"/>
<dbReference type="GeneTree" id="ENSGT00940000165604"/>
<feature type="compositionally biased region" description="Polar residues" evidence="1">
    <location>
        <begin position="339"/>
        <end position="357"/>
    </location>
</feature>
<organism evidence="2 3">
    <name type="scientific">Oncorhynchus mykiss</name>
    <name type="common">Rainbow trout</name>
    <name type="synonym">Salmo gairdneri</name>
    <dbReference type="NCBI Taxonomy" id="8022"/>
    <lineage>
        <taxon>Eukaryota</taxon>
        <taxon>Metazoa</taxon>
        <taxon>Chordata</taxon>
        <taxon>Craniata</taxon>
        <taxon>Vertebrata</taxon>
        <taxon>Euteleostomi</taxon>
        <taxon>Actinopterygii</taxon>
        <taxon>Neopterygii</taxon>
        <taxon>Teleostei</taxon>
        <taxon>Protacanthopterygii</taxon>
        <taxon>Salmoniformes</taxon>
        <taxon>Salmonidae</taxon>
        <taxon>Salmoninae</taxon>
        <taxon>Oncorhynchus</taxon>
    </lineage>
</organism>
<feature type="region of interest" description="Disordered" evidence="1">
    <location>
        <begin position="801"/>
        <end position="829"/>
    </location>
</feature>
<accession>A0A8K9WZF7</accession>
<feature type="region of interest" description="Disordered" evidence="1">
    <location>
        <begin position="66"/>
        <end position="367"/>
    </location>
</feature>
<feature type="compositionally biased region" description="Basic and acidic residues" evidence="1">
    <location>
        <begin position="523"/>
        <end position="540"/>
    </location>
</feature>
<feature type="compositionally biased region" description="Basic and acidic residues" evidence="1">
    <location>
        <begin position="603"/>
        <end position="630"/>
    </location>
</feature>
<feature type="compositionally biased region" description="Low complexity" evidence="1">
    <location>
        <begin position="1225"/>
        <end position="1327"/>
    </location>
</feature>
<feature type="compositionally biased region" description="Low complexity" evidence="1">
    <location>
        <begin position="215"/>
        <end position="224"/>
    </location>
</feature>
<feature type="compositionally biased region" description="Polar residues" evidence="1">
    <location>
        <begin position="548"/>
        <end position="563"/>
    </location>
</feature>
<feature type="compositionally biased region" description="Basic and acidic residues" evidence="1">
    <location>
        <begin position="77"/>
        <end position="89"/>
    </location>
</feature>
<feature type="region of interest" description="Disordered" evidence="1">
    <location>
        <begin position="1163"/>
        <end position="1183"/>
    </location>
</feature>
<feature type="compositionally biased region" description="Basic and acidic residues" evidence="1">
    <location>
        <begin position="102"/>
        <end position="114"/>
    </location>
</feature>
<feature type="compositionally biased region" description="Basic and acidic residues" evidence="1">
    <location>
        <begin position="474"/>
        <end position="488"/>
    </location>
</feature>
<feature type="compositionally biased region" description="Polar residues" evidence="1">
    <location>
        <begin position="801"/>
        <end position="825"/>
    </location>
</feature>
<feature type="region of interest" description="Disordered" evidence="1">
    <location>
        <begin position="393"/>
        <end position="731"/>
    </location>
</feature>
<feature type="compositionally biased region" description="Polar residues" evidence="1">
    <location>
        <begin position="717"/>
        <end position="731"/>
    </location>
</feature>
<name>A0A8K9WZF7_ONCMY</name>
<feature type="compositionally biased region" description="Basic and acidic residues" evidence="1">
    <location>
        <begin position="225"/>
        <end position="273"/>
    </location>
</feature>
<feature type="compositionally biased region" description="Low complexity" evidence="1">
    <location>
        <begin position="1370"/>
        <end position="1399"/>
    </location>
</feature>
<feature type="compositionally biased region" description="Polar residues" evidence="1">
    <location>
        <begin position="313"/>
        <end position="331"/>
    </location>
</feature>
<dbReference type="Ensembl" id="ENSOMYT00000139069.1">
    <property type="protein sequence ID" value="ENSOMYP00000125630.1"/>
    <property type="gene ID" value="ENSOMYG00000055109.1"/>
</dbReference>
<feature type="compositionally biased region" description="Low complexity" evidence="1">
    <location>
        <begin position="1343"/>
        <end position="1357"/>
    </location>
</feature>
<reference evidence="2" key="1">
    <citation type="submission" date="2020-07" db="EMBL/GenBank/DDBJ databases">
        <title>A long reads based de novo assembly of the rainbow trout Arlee double haploid line genome.</title>
        <authorList>
            <person name="Gao G."/>
            <person name="Palti Y."/>
        </authorList>
    </citation>
    <scope>NUCLEOTIDE SEQUENCE [LARGE SCALE GENOMIC DNA]</scope>
</reference>
<feature type="compositionally biased region" description="Polar residues" evidence="1">
    <location>
        <begin position="647"/>
        <end position="657"/>
    </location>
</feature>
<keyword evidence="3" id="KW-1185">Reference proteome</keyword>
<feature type="compositionally biased region" description="Basic and acidic residues" evidence="1">
    <location>
        <begin position="1400"/>
        <end position="1414"/>
    </location>
</feature>
<evidence type="ECO:0000313" key="3">
    <source>
        <dbReference type="Proteomes" id="UP000694395"/>
    </source>
</evidence>
<feature type="compositionally biased region" description="Basic residues" evidence="1">
    <location>
        <begin position="1358"/>
        <end position="1369"/>
    </location>
</feature>
<reference evidence="2" key="3">
    <citation type="submission" date="2025-09" db="UniProtKB">
        <authorList>
            <consortium name="Ensembl"/>
        </authorList>
    </citation>
    <scope>IDENTIFICATION</scope>
</reference>
<dbReference type="PANTHER" id="PTHR33480">
    <property type="entry name" value="SET DOMAIN-CONTAINING PROTEIN-RELATED"/>
    <property type="match status" value="1"/>
</dbReference>
<reference evidence="2" key="2">
    <citation type="submission" date="2025-08" db="UniProtKB">
        <authorList>
            <consortium name="Ensembl"/>
        </authorList>
    </citation>
    <scope>IDENTIFICATION</scope>
</reference>
<feature type="region of interest" description="Disordered" evidence="1">
    <location>
        <begin position="1573"/>
        <end position="1601"/>
    </location>
</feature>
<evidence type="ECO:0000313" key="2">
    <source>
        <dbReference type="Ensembl" id="ENSOMYP00000125630.1"/>
    </source>
</evidence>
<protein>
    <recommendedName>
        <fullName evidence="4">C2H2-type domain-containing protein</fullName>
    </recommendedName>
</protein>
<feature type="compositionally biased region" description="Polar residues" evidence="1">
    <location>
        <begin position="287"/>
        <end position="305"/>
    </location>
</feature>
<feature type="compositionally biased region" description="Low complexity" evidence="1">
    <location>
        <begin position="1415"/>
        <end position="1505"/>
    </location>
</feature>
<evidence type="ECO:0000256" key="1">
    <source>
        <dbReference type="SAM" id="MobiDB-lite"/>
    </source>
</evidence>
<feature type="region of interest" description="Disordered" evidence="1">
    <location>
        <begin position="1225"/>
        <end position="1514"/>
    </location>
</feature>
<feature type="compositionally biased region" description="Polar residues" evidence="1">
    <location>
        <begin position="691"/>
        <end position="709"/>
    </location>
</feature>
<dbReference type="PANTHER" id="PTHR33480:SF5">
    <property type="entry name" value="SI:DKEY-51D8.9"/>
    <property type="match status" value="1"/>
</dbReference>
<feature type="compositionally biased region" description="Basic and acidic residues" evidence="1">
    <location>
        <begin position="1328"/>
        <end position="1342"/>
    </location>
</feature>
<feature type="compositionally biased region" description="Basic and acidic residues" evidence="1">
    <location>
        <begin position="420"/>
        <end position="438"/>
    </location>
</feature>
<dbReference type="Proteomes" id="UP000694395">
    <property type="component" value="Chromosome 23"/>
</dbReference>
<feature type="compositionally biased region" description="Polar residues" evidence="1">
    <location>
        <begin position="1574"/>
        <end position="1601"/>
    </location>
</feature>
<evidence type="ECO:0008006" key="4">
    <source>
        <dbReference type="Google" id="ProtNLM"/>
    </source>
</evidence>
<sequence>MSQLQFLNVFITERLTAVAMEISVVLEQNIGEYLEEISRSNEENKRLQSLLDLVFNSDIKLHREDSQQLSLPVSEEEVPHEQQHCEQERSPSQGQEDPEPTQIKEEQEEVRTSQEEDQPQGLEPDTKDVLIPACMKSDYEQDPPLPSHLDQTLENRARDSLPTNTTEQNKTEPDGEDYSISEPTRDYQLLSEAQAENIDERVDGMERPIPPPLSPDSQQPSLPVSKEEVPPEQQERSPRLGLEEPEPTKQEELWMNKEEQQLESDSRVSEPTRDSQLLSAVNPDCSAAQSENRVSEPTSDSQLLSAVNPDCSAAQSENRVSEPTSDSQLLSAVNPDCSAAQSENRVSEPTSDSQLLSAVNPDCSAAQSENRVCVDGAVEMLILILLPPDSQQLSLPASEEEVPPEQQHCEQEWSPSQGQEDPKPTQIKEEQEELRTSQEEDQPQGLESEIRVLEPTSLCKELESTSVANPDCSAAKREKIEEYVDGLERPILPSNPPELPVFEEEVPPEQQERSPSLQQEDPEPTKVKDKREEFGTRQEEEQLYIGLSESTSLCRVSEPTLSAANPDCSEAQVGNIKEHVDGMERPIPPPFSPDSQQPSLPVSKEEVPPEQQERSPRLGLEDPEPTKQEELWTNQEEQQLESDSRVSEPTSDSQLLSAVNPDCSAAQSENRVSEPTSDSQLLSAVNPDCSAAQSENRVSEPTSDSQLLSAVNPDCSAAQSENGKVHQSPSTSSEKVRLYLIYYLTCSMALGSEENISVTDSNSSDSSSCTKEVSEARKPAKRTCHYSGVLNEPSVLSNLCDENNPGTEISPSDGNKDMNIQTHSGAHNPAKRICRRVQSASPEVVCSRVTTPSAAPSSTHVIPTSVTDSRRSKKRCCRYCGKAYVKIARHLRIVHRDEVDEAFSFRKKSRERKVLRLLNKKGGVVRNAAVARRGSGEMASCSRPKVPGSTRCYTHCLHCQGLYIRKSLRKHIRYCPLNPKAEEPKPGPKMRIQSAMAFKMCPQPDYVSTGLWKIVCGMNSDRVSFVVRNDKCILLMGEDLYNQLQPDDRRNRYIQRRMREVARLLITARTCTPLMCFEDLVIPSNLPHVITAVRAVAGYNEENKTYDRPTLAVQMGYNLMNIGSAVESCALTAGRHKVAESAGKFKSFKWNEVVLAGALSTLSEPQNKCPQPTPVTQAPGQPTCCSRTQPTPVTQAPGQPTCCSRTQPTTVTQAPGQPTCCTRTQPTPVTQAPGQPTCCTRTQPTTVTQAPGQPTRCTRTQPTPVTQAPGQPTRCTRTQPTPVTQAPGQPTRCTRTQPTPVTQAPGQPTRCTRTQPTRRTGTQPTRRTGTEPTRRTGTEPTRRTGTQPTRRTGTQPTRRTRTQPTRRTRTQPTRSTGTQPTRSTGTQPNRRAGTQPTRRTGTEPTRRTGTEPTRRTGTQPTRSTGTQPTRSTGTQPTRSTGTQPTRRTGTQPTRRTVTQPTRRTGTRPTRSTGTQPTRRTGTQPTRRTGTQPTRRTGTQPTRRTGAQPSQRNTVRLKWIVDEGAAVGKHMMPFITSGQVPEKRDCLKCLESEPVALKSRNWSGIKFYVNRVKQRQSAAGNSEGSTPDLDSNSGPETGNPTP</sequence>
<feature type="compositionally biased region" description="Polar residues" evidence="1">
    <location>
        <begin position="665"/>
        <end position="683"/>
    </location>
</feature>